<dbReference type="SUPFAM" id="SSF56059">
    <property type="entry name" value="Glutathione synthetase ATP-binding domain-like"/>
    <property type="match status" value="1"/>
</dbReference>
<keyword evidence="2" id="KW-1185">Reference proteome</keyword>
<gene>
    <name evidence="1" type="ORF">NP596_06265</name>
</gene>
<dbReference type="RefSeq" id="WP_256614422.1">
    <property type="nucleotide sequence ID" value="NZ_JANIBK010000022.1"/>
</dbReference>
<evidence type="ECO:0000313" key="1">
    <source>
        <dbReference type="EMBL" id="MCQ8128059.1"/>
    </source>
</evidence>
<evidence type="ECO:0008006" key="3">
    <source>
        <dbReference type="Google" id="ProtNLM"/>
    </source>
</evidence>
<organism evidence="1 2">
    <name type="scientific">Methylomonas rivi</name>
    <dbReference type="NCBI Taxonomy" id="2952226"/>
    <lineage>
        <taxon>Bacteria</taxon>
        <taxon>Pseudomonadati</taxon>
        <taxon>Pseudomonadota</taxon>
        <taxon>Gammaproteobacteria</taxon>
        <taxon>Methylococcales</taxon>
        <taxon>Methylococcaceae</taxon>
        <taxon>Methylomonas</taxon>
    </lineage>
</organism>
<proteinExistence type="predicted"/>
<sequence>MTVFDNHLGLQRAKQLNRDCHCLSLDRRQLRRELAAQPHGDSLCRMICEERPHLISDAAVFVAEASLQKQRDIIAAIEQVIALPAYQQRVLAYAPPSARFQPKARGVFLGYDFHLDDEGPKLIEINTNAGGALINLLLTKAHKACESCPCQLDFPNSALDAEQAIIGMFQAEWRLEGRAQTLRNVAIVDAAPDRQYMLPEFLLFQNLFAKHGINALICDPGELAFRDGGLWHGQTVIDLVYNRLTDFALELPAQQALLQAYLAGAAVVTPHPRNHALYADKRNLAVLTDPVALRAMGIDSATQTVLLQGIANTIRVEEQQADALWQQRKQLFFKPAKGYGSKAAYRGDKLTRRVFGEILQTDYVAQALVQPSERQLQIGDHAVELKLDLRHYVYQGQTQTVCARLYQGQTTNFRTPGGGFAQVVAVPQTTESAPVLSSQKA</sequence>
<dbReference type="Proteomes" id="UP001524586">
    <property type="component" value="Unassembled WGS sequence"/>
</dbReference>
<name>A0ABT1U3R0_9GAMM</name>
<reference evidence="1 2" key="1">
    <citation type="submission" date="2022-07" db="EMBL/GenBank/DDBJ databases">
        <title>Methylomonas rivi sp. nov., Methylomonas rosea sp. nov., Methylomonas aureus sp. nov. and Methylomonas subterranea sp. nov., four novel methanotrophs isolated from a freshwater creek and the deep terrestrial subsurface.</title>
        <authorList>
            <person name="Abin C."/>
            <person name="Sankaranarayanan K."/>
            <person name="Garner C."/>
            <person name="Sindelar R."/>
            <person name="Kotary K."/>
            <person name="Garner R."/>
            <person name="Barclay S."/>
            <person name="Lawson P."/>
            <person name="Krumholz L."/>
        </authorList>
    </citation>
    <scope>NUCLEOTIDE SEQUENCE [LARGE SCALE GENOMIC DNA]</scope>
    <source>
        <strain evidence="1 2">WSC-6</strain>
    </source>
</reference>
<accession>A0ABT1U3R0</accession>
<evidence type="ECO:0000313" key="2">
    <source>
        <dbReference type="Proteomes" id="UP001524586"/>
    </source>
</evidence>
<comment type="caution">
    <text evidence="1">The sequence shown here is derived from an EMBL/GenBank/DDBJ whole genome shotgun (WGS) entry which is preliminary data.</text>
</comment>
<protein>
    <recommendedName>
        <fullName evidence="3">Circularly permuted ATPgrasp domain-containing protein</fullName>
    </recommendedName>
</protein>
<dbReference type="EMBL" id="JANIBK010000022">
    <property type="protein sequence ID" value="MCQ8128059.1"/>
    <property type="molecule type" value="Genomic_DNA"/>
</dbReference>